<comment type="caution">
    <text evidence="5">The sequence shown here is derived from an EMBL/GenBank/DDBJ whole genome shotgun (WGS) entry which is preliminary data.</text>
</comment>
<dbReference type="PANTHER" id="PTHR31172:SF7">
    <property type="entry name" value="STOMATAL CLOSURE-RELATED ACTIN-BINDING PROTEIN 3"/>
    <property type="match status" value="1"/>
</dbReference>
<evidence type="ECO:0000259" key="3">
    <source>
        <dbReference type="Pfam" id="PF16712"/>
    </source>
</evidence>
<evidence type="ECO:0000256" key="1">
    <source>
        <dbReference type="SAM" id="MobiDB-lite"/>
    </source>
</evidence>
<evidence type="ECO:0000313" key="5">
    <source>
        <dbReference type="EMBL" id="KAF3948025.1"/>
    </source>
</evidence>
<dbReference type="GO" id="GO:0010119">
    <property type="term" value="P:regulation of stomatal movement"/>
    <property type="evidence" value="ECO:0007669"/>
    <property type="project" value="InterPro"/>
</dbReference>
<evidence type="ECO:0008006" key="7">
    <source>
        <dbReference type="Google" id="ProtNLM"/>
    </source>
</evidence>
<feature type="non-terminal residue" evidence="5">
    <location>
        <position position="295"/>
    </location>
</feature>
<dbReference type="GO" id="GO:0007015">
    <property type="term" value="P:actin filament organization"/>
    <property type="evidence" value="ECO:0007669"/>
    <property type="project" value="InterPro"/>
</dbReference>
<dbReference type="GO" id="GO:0003779">
    <property type="term" value="F:actin binding"/>
    <property type="evidence" value="ECO:0007669"/>
    <property type="project" value="InterPro"/>
</dbReference>
<dbReference type="InterPro" id="IPR032015">
    <property type="entry name" value="SCAB-Ig"/>
</dbReference>
<feature type="region of interest" description="Disordered" evidence="1">
    <location>
        <begin position="1"/>
        <end position="21"/>
    </location>
</feature>
<dbReference type="Pfam" id="PF16712">
    <property type="entry name" value="SCAB_CC"/>
    <property type="match status" value="1"/>
</dbReference>
<dbReference type="Gene3D" id="2.30.29.140">
    <property type="match status" value="1"/>
</dbReference>
<feature type="domain" description="Stomatal closure-related actin-binding protein coiled-coil" evidence="3">
    <location>
        <begin position="1"/>
        <end position="72"/>
    </location>
</feature>
<name>A0A8J4VAX8_9ROSI</name>
<evidence type="ECO:0000313" key="6">
    <source>
        <dbReference type="Proteomes" id="UP000737018"/>
    </source>
</evidence>
<dbReference type="Gene3D" id="2.60.40.2700">
    <property type="match status" value="1"/>
</dbReference>
<proteinExistence type="predicted"/>
<dbReference type="OrthoDB" id="2014217at2759"/>
<keyword evidence="6" id="KW-1185">Reference proteome</keyword>
<dbReference type="InterPro" id="IPR041144">
    <property type="entry name" value="SCAB-PH"/>
</dbReference>
<gene>
    <name evidence="5" type="ORF">CMV_025926</name>
</gene>
<evidence type="ECO:0000259" key="2">
    <source>
        <dbReference type="Pfam" id="PF16709"/>
    </source>
</evidence>
<dbReference type="PANTHER" id="PTHR31172">
    <property type="entry name" value="STOMATAL CLOSURE-RELATED ACTIN-BINDING PROTEIN 1"/>
    <property type="match status" value="1"/>
</dbReference>
<sequence length="295" mass="33369">QRIGEALEEKERNSQASEKQDVEELIEEVQEARIIKLLHQPSKVIDMEYELRALRAQIWEKSVFSVKLKKELAIRKRDEENKFRLYILEGSENLGSYLQLKPCSDKAPQLPNCSIQWYRLSSEGSWKEVISGANKSIYAPEPFDVGRILQAEIVSNGQKLTVTTSGPIDPAAGLGSYVETLLRKSNTEFNVVISQMNGQDHASHSVHVFHVGKMRIKLSRGWITKARENYSSSMQLCGGRGDINNSAKALFWQARKGLSYVLTFESERDRNAAVMLARKYAFDCNVMLAGPDDQV</sequence>
<protein>
    <recommendedName>
        <fullName evidence="7">Stomatal closure-related actin-binding protein PH domain-containing protein</fullName>
    </recommendedName>
</protein>
<accession>A0A8J4VAX8</accession>
<dbReference type="Proteomes" id="UP000737018">
    <property type="component" value="Unassembled WGS sequence"/>
</dbReference>
<dbReference type="Pfam" id="PF17684">
    <property type="entry name" value="SCAB-PH"/>
    <property type="match status" value="1"/>
</dbReference>
<dbReference type="AlphaFoldDB" id="A0A8J4VAX8"/>
<dbReference type="Pfam" id="PF16709">
    <property type="entry name" value="SCAB-Ig"/>
    <property type="match status" value="1"/>
</dbReference>
<dbReference type="InterPro" id="IPR032009">
    <property type="entry name" value="SCAB_CC"/>
</dbReference>
<evidence type="ECO:0000259" key="4">
    <source>
        <dbReference type="Pfam" id="PF17684"/>
    </source>
</evidence>
<reference evidence="5" key="1">
    <citation type="submission" date="2020-03" db="EMBL/GenBank/DDBJ databases">
        <title>Castanea mollissima Vanexum genome sequencing.</title>
        <authorList>
            <person name="Staton M."/>
        </authorList>
    </citation>
    <scope>NUCLEOTIDE SEQUENCE</scope>
    <source>
        <tissue evidence="5">Leaf</tissue>
    </source>
</reference>
<dbReference type="EMBL" id="JRKL02007176">
    <property type="protein sequence ID" value="KAF3948025.1"/>
    <property type="molecule type" value="Genomic_DNA"/>
</dbReference>
<dbReference type="InterPro" id="IPR039640">
    <property type="entry name" value="SCAB"/>
</dbReference>
<organism evidence="5 6">
    <name type="scientific">Castanea mollissima</name>
    <name type="common">Chinese chestnut</name>
    <dbReference type="NCBI Taxonomy" id="60419"/>
    <lineage>
        <taxon>Eukaryota</taxon>
        <taxon>Viridiplantae</taxon>
        <taxon>Streptophyta</taxon>
        <taxon>Embryophyta</taxon>
        <taxon>Tracheophyta</taxon>
        <taxon>Spermatophyta</taxon>
        <taxon>Magnoliopsida</taxon>
        <taxon>eudicotyledons</taxon>
        <taxon>Gunneridae</taxon>
        <taxon>Pentapetalae</taxon>
        <taxon>rosids</taxon>
        <taxon>fabids</taxon>
        <taxon>Fagales</taxon>
        <taxon>Fagaceae</taxon>
        <taxon>Castanea</taxon>
    </lineage>
</organism>
<feature type="domain" description="Stomatal closure-related actin-binding protein PH" evidence="4">
    <location>
        <begin position="186"/>
        <end position="293"/>
    </location>
</feature>
<feature type="domain" description="Stomatal closure-related actin-binding protein Ig" evidence="2">
    <location>
        <begin position="86"/>
        <end position="183"/>
    </location>
</feature>